<keyword evidence="2" id="KW-0547">Nucleotide-binding</keyword>
<accession>A0A3R6IWG0</accession>
<proteinExistence type="predicted"/>
<comment type="caution">
    <text evidence="2">The sequence shown here is derived from an EMBL/GenBank/DDBJ whole genome shotgun (WGS) entry which is preliminary data.</text>
</comment>
<sequence>MAFYVHCRSFLAVAPHSLLLIEEVDNGLHPSRAKELVDMLKDLSRQRQVDVLCTTHNPVLLDELGNKMIPFVSYVIRDENGDSHVNLLEEKENLTKLMASGTIGRMMVNDKI</sequence>
<evidence type="ECO:0000313" key="3">
    <source>
        <dbReference type="Proteomes" id="UP000284548"/>
    </source>
</evidence>
<organism evidence="2 3">
    <name type="scientific">Segatella copri</name>
    <dbReference type="NCBI Taxonomy" id="165179"/>
    <lineage>
        <taxon>Bacteria</taxon>
        <taxon>Pseudomonadati</taxon>
        <taxon>Bacteroidota</taxon>
        <taxon>Bacteroidia</taxon>
        <taxon>Bacteroidales</taxon>
        <taxon>Prevotellaceae</taxon>
        <taxon>Segatella</taxon>
    </lineage>
</organism>
<reference evidence="2 3" key="1">
    <citation type="submission" date="2018-08" db="EMBL/GenBank/DDBJ databases">
        <title>A genome reference for cultivated species of the human gut microbiota.</title>
        <authorList>
            <person name="Zou Y."/>
            <person name="Xue W."/>
            <person name="Luo G."/>
        </authorList>
    </citation>
    <scope>NUCLEOTIDE SEQUENCE [LARGE SCALE GENOMIC DNA]</scope>
    <source>
        <strain evidence="2 3">AM16-54</strain>
    </source>
</reference>
<feature type="domain" description="ATPase AAA-type core" evidence="1">
    <location>
        <begin position="9"/>
        <end position="62"/>
    </location>
</feature>
<dbReference type="AlphaFoldDB" id="A0A3R6IWG0"/>
<dbReference type="InterPro" id="IPR003959">
    <property type="entry name" value="ATPase_AAA_core"/>
</dbReference>
<dbReference type="GO" id="GO:0016887">
    <property type="term" value="F:ATP hydrolysis activity"/>
    <property type="evidence" value="ECO:0007669"/>
    <property type="project" value="InterPro"/>
</dbReference>
<dbReference type="Proteomes" id="UP000284548">
    <property type="component" value="Unassembled WGS sequence"/>
</dbReference>
<keyword evidence="2" id="KW-0067">ATP-binding</keyword>
<dbReference type="EMBL" id="QRKB01000058">
    <property type="protein sequence ID" value="RHH76335.1"/>
    <property type="molecule type" value="Genomic_DNA"/>
</dbReference>
<dbReference type="InterPro" id="IPR027417">
    <property type="entry name" value="P-loop_NTPase"/>
</dbReference>
<dbReference type="Pfam" id="PF13304">
    <property type="entry name" value="AAA_21"/>
    <property type="match status" value="1"/>
</dbReference>
<evidence type="ECO:0000259" key="1">
    <source>
        <dbReference type="Pfam" id="PF13304"/>
    </source>
</evidence>
<dbReference type="CDD" id="cd00267">
    <property type="entry name" value="ABC_ATPase"/>
    <property type="match status" value="1"/>
</dbReference>
<gene>
    <name evidence="2" type="ORF">DW192_14660</name>
</gene>
<name>A0A3R6IWG0_9BACT</name>
<dbReference type="Gene3D" id="3.40.50.300">
    <property type="entry name" value="P-loop containing nucleotide triphosphate hydrolases"/>
    <property type="match status" value="1"/>
</dbReference>
<evidence type="ECO:0000313" key="2">
    <source>
        <dbReference type="EMBL" id="RHH76335.1"/>
    </source>
</evidence>
<protein>
    <submittedName>
        <fullName evidence="2">ATP-binding protein</fullName>
    </submittedName>
</protein>
<dbReference type="SUPFAM" id="SSF52540">
    <property type="entry name" value="P-loop containing nucleoside triphosphate hydrolases"/>
    <property type="match status" value="1"/>
</dbReference>
<dbReference type="GO" id="GO:0005524">
    <property type="term" value="F:ATP binding"/>
    <property type="evidence" value="ECO:0007669"/>
    <property type="project" value="UniProtKB-KW"/>
</dbReference>